<feature type="domain" description="GST N-terminal" evidence="1">
    <location>
        <begin position="1"/>
        <end position="84"/>
    </location>
</feature>
<sequence>MLKLYHLSNSRSQRIVWLLEVLQLDYELIFCERTHNGEAPEWLKDIHPLGKVPILVDDTSTPPQVLAETSAILDNLLTKESLHQLQPTNPVNKQHYFYWKNFADATLMPNLALKQIFSRMVERSPFFARPLIKIIKRAFDQQFLNPTLYSQMALIEQHLTAHTWFAGENVSAADIMMVFLVEALLDLIPDSQQFSATINYMQRVQKLDSFQAAQVKGHWNSKEHQIYWSKTWA</sequence>
<dbReference type="InterPro" id="IPR004046">
    <property type="entry name" value="GST_C"/>
</dbReference>
<dbReference type="Gene3D" id="1.20.1050.10">
    <property type="match status" value="1"/>
</dbReference>
<dbReference type="SFLD" id="SFLDS00019">
    <property type="entry name" value="Glutathione_Transferase_(cytos"/>
    <property type="match status" value="1"/>
</dbReference>
<evidence type="ECO:0000259" key="1">
    <source>
        <dbReference type="PROSITE" id="PS50404"/>
    </source>
</evidence>
<dbReference type="Proteomes" id="UP000013261">
    <property type="component" value="Unassembled WGS sequence"/>
</dbReference>
<dbReference type="CDD" id="cd03046">
    <property type="entry name" value="GST_N_GTT1_like"/>
    <property type="match status" value="1"/>
</dbReference>
<dbReference type="EMBL" id="APRL01000013">
    <property type="protein sequence ID" value="ENW93249.1"/>
    <property type="molecule type" value="Genomic_DNA"/>
</dbReference>
<evidence type="ECO:0008006" key="5">
    <source>
        <dbReference type="Google" id="ProtNLM"/>
    </source>
</evidence>
<dbReference type="InterPro" id="IPR036282">
    <property type="entry name" value="Glutathione-S-Trfase_C_sf"/>
</dbReference>
<dbReference type="InterPro" id="IPR010987">
    <property type="entry name" value="Glutathione-S-Trfase_C-like"/>
</dbReference>
<dbReference type="SUPFAM" id="SSF52833">
    <property type="entry name" value="Thioredoxin-like"/>
    <property type="match status" value="1"/>
</dbReference>
<dbReference type="CDD" id="cd03189">
    <property type="entry name" value="GST_C_GTT1_like"/>
    <property type="match status" value="1"/>
</dbReference>
<evidence type="ECO:0000313" key="3">
    <source>
        <dbReference type="EMBL" id="ENW93249.1"/>
    </source>
</evidence>
<dbReference type="eggNOG" id="COG0625">
    <property type="taxonomic scope" value="Bacteria"/>
</dbReference>
<proteinExistence type="predicted"/>
<dbReference type="PROSITE" id="PS50404">
    <property type="entry name" value="GST_NTER"/>
    <property type="match status" value="1"/>
</dbReference>
<dbReference type="PROSITE" id="PS50405">
    <property type="entry name" value="GST_CTER"/>
    <property type="match status" value="1"/>
</dbReference>
<organism evidence="3 4">
    <name type="scientific">Acinetobacter dispersus</name>
    <dbReference type="NCBI Taxonomy" id="70348"/>
    <lineage>
        <taxon>Bacteria</taxon>
        <taxon>Pseudomonadati</taxon>
        <taxon>Pseudomonadota</taxon>
        <taxon>Gammaproteobacteria</taxon>
        <taxon>Moraxellales</taxon>
        <taxon>Moraxellaceae</taxon>
        <taxon>Acinetobacter</taxon>
    </lineage>
</organism>
<evidence type="ECO:0000259" key="2">
    <source>
        <dbReference type="PROSITE" id="PS50405"/>
    </source>
</evidence>
<dbReference type="InterPro" id="IPR040079">
    <property type="entry name" value="Glutathione_S-Trfase"/>
</dbReference>
<evidence type="ECO:0000313" key="4">
    <source>
        <dbReference type="Proteomes" id="UP000013261"/>
    </source>
</evidence>
<dbReference type="PATRIC" id="fig|1217703.3.peg.3108"/>
<dbReference type="Gene3D" id="3.40.30.10">
    <property type="entry name" value="Glutaredoxin"/>
    <property type="match status" value="1"/>
</dbReference>
<comment type="caution">
    <text evidence="3">The sequence shown here is derived from an EMBL/GenBank/DDBJ whole genome shotgun (WGS) entry which is preliminary data.</text>
</comment>
<reference evidence="3 4" key="1">
    <citation type="submission" date="2013-02" db="EMBL/GenBank/DDBJ databases">
        <title>The Genome Sequence of Acinetobacter sp. ANC 4105.</title>
        <authorList>
            <consortium name="The Broad Institute Genome Sequencing Platform"/>
            <consortium name="The Broad Institute Genome Sequencing Center for Infectious Disease"/>
            <person name="Cerqueira G."/>
            <person name="Feldgarden M."/>
            <person name="Courvalin P."/>
            <person name="Perichon B."/>
            <person name="Grillot-Courvalin C."/>
            <person name="Clermont D."/>
            <person name="Rocha E."/>
            <person name="Yoon E.-J."/>
            <person name="Nemec A."/>
            <person name="Walker B."/>
            <person name="Young S.K."/>
            <person name="Zeng Q."/>
            <person name="Gargeya S."/>
            <person name="Fitzgerald M."/>
            <person name="Haas B."/>
            <person name="Abouelleil A."/>
            <person name="Alvarado L."/>
            <person name="Arachchi H.M."/>
            <person name="Berlin A.M."/>
            <person name="Chapman S.B."/>
            <person name="Dewar J."/>
            <person name="Goldberg J."/>
            <person name="Griggs A."/>
            <person name="Gujja S."/>
            <person name="Hansen M."/>
            <person name="Howarth C."/>
            <person name="Imamovic A."/>
            <person name="Larimer J."/>
            <person name="McCowan C."/>
            <person name="Murphy C."/>
            <person name="Neiman D."/>
            <person name="Pearson M."/>
            <person name="Priest M."/>
            <person name="Roberts A."/>
            <person name="Saif S."/>
            <person name="Shea T."/>
            <person name="Sisk P."/>
            <person name="Sykes S."/>
            <person name="Wortman J."/>
            <person name="Nusbaum C."/>
            <person name="Birren B."/>
        </authorList>
    </citation>
    <scope>NUCLEOTIDE SEQUENCE [LARGE SCALE GENOMIC DNA]</scope>
    <source>
        <strain evidence="3 4">ANC 4105</strain>
    </source>
</reference>
<accession>N9MTJ4</accession>
<dbReference type="PANTHER" id="PTHR44051:SF9">
    <property type="entry name" value="GLUTATHIONE S-TRANSFERASE 1"/>
    <property type="match status" value="1"/>
</dbReference>
<dbReference type="SFLD" id="SFLDG00358">
    <property type="entry name" value="Main_(cytGST)"/>
    <property type="match status" value="1"/>
</dbReference>
<dbReference type="Pfam" id="PF00043">
    <property type="entry name" value="GST_C"/>
    <property type="match status" value="1"/>
</dbReference>
<dbReference type="InterPro" id="IPR004045">
    <property type="entry name" value="Glutathione_S-Trfase_N"/>
</dbReference>
<name>N9MTJ4_9GAMM</name>
<dbReference type="AlphaFoldDB" id="N9MTJ4"/>
<protein>
    <recommendedName>
        <fullName evidence="5">GST N-terminal domain-containing protein</fullName>
    </recommendedName>
</protein>
<feature type="domain" description="GST C-terminal" evidence="2">
    <location>
        <begin position="89"/>
        <end position="228"/>
    </location>
</feature>
<dbReference type="PANTHER" id="PTHR44051">
    <property type="entry name" value="GLUTATHIONE S-TRANSFERASE-RELATED"/>
    <property type="match status" value="1"/>
</dbReference>
<keyword evidence="4" id="KW-1185">Reference proteome</keyword>
<dbReference type="RefSeq" id="WP_005191296.1">
    <property type="nucleotide sequence ID" value="NZ_KB850050.1"/>
</dbReference>
<dbReference type="InterPro" id="IPR036249">
    <property type="entry name" value="Thioredoxin-like_sf"/>
</dbReference>
<dbReference type="Pfam" id="PF13409">
    <property type="entry name" value="GST_N_2"/>
    <property type="match status" value="1"/>
</dbReference>
<dbReference type="SUPFAM" id="SSF47616">
    <property type="entry name" value="GST C-terminal domain-like"/>
    <property type="match status" value="1"/>
</dbReference>
<gene>
    <name evidence="3" type="ORF">F904_03196</name>
</gene>
<dbReference type="HOGENOM" id="CLU_011226_15_5_6"/>
<dbReference type="OrthoDB" id="9810080at2"/>